<evidence type="ECO:0000313" key="1">
    <source>
        <dbReference type="EMBL" id="ORZ32420.1"/>
    </source>
</evidence>
<evidence type="ECO:0000313" key="2">
    <source>
        <dbReference type="Proteomes" id="UP000193411"/>
    </source>
</evidence>
<accession>A0A1Y2HCU5</accession>
<protein>
    <submittedName>
        <fullName evidence="1">Uncharacterized protein</fullName>
    </submittedName>
</protein>
<reference evidence="1 2" key="1">
    <citation type="submission" date="2016-07" db="EMBL/GenBank/DDBJ databases">
        <title>Pervasive Adenine N6-methylation of Active Genes in Fungi.</title>
        <authorList>
            <consortium name="DOE Joint Genome Institute"/>
            <person name="Mondo S.J."/>
            <person name="Dannebaum R.O."/>
            <person name="Kuo R.C."/>
            <person name="Labutti K."/>
            <person name="Haridas S."/>
            <person name="Kuo A."/>
            <person name="Salamov A."/>
            <person name="Ahrendt S.R."/>
            <person name="Lipzen A."/>
            <person name="Sullivan W."/>
            <person name="Andreopoulos W.B."/>
            <person name="Clum A."/>
            <person name="Lindquist E."/>
            <person name="Daum C."/>
            <person name="Ramamoorthy G.K."/>
            <person name="Gryganskyi A."/>
            <person name="Culley D."/>
            <person name="Magnuson J.K."/>
            <person name="James T.Y."/>
            <person name="O'Malley M.A."/>
            <person name="Stajich J.E."/>
            <person name="Spatafora J.W."/>
            <person name="Visel A."/>
            <person name="Grigoriev I.V."/>
        </authorList>
    </citation>
    <scope>NUCLEOTIDE SEQUENCE [LARGE SCALE GENOMIC DNA]</scope>
    <source>
        <strain evidence="1 2">PL171</strain>
    </source>
</reference>
<dbReference type="AlphaFoldDB" id="A0A1Y2HCU5"/>
<comment type="caution">
    <text evidence="1">The sequence shown here is derived from an EMBL/GenBank/DDBJ whole genome shotgun (WGS) entry which is preliminary data.</text>
</comment>
<proteinExistence type="predicted"/>
<gene>
    <name evidence="1" type="ORF">BCR44DRAFT_238396</name>
</gene>
<organism evidence="1 2">
    <name type="scientific">Catenaria anguillulae PL171</name>
    <dbReference type="NCBI Taxonomy" id="765915"/>
    <lineage>
        <taxon>Eukaryota</taxon>
        <taxon>Fungi</taxon>
        <taxon>Fungi incertae sedis</taxon>
        <taxon>Blastocladiomycota</taxon>
        <taxon>Blastocladiomycetes</taxon>
        <taxon>Blastocladiales</taxon>
        <taxon>Catenariaceae</taxon>
        <taxon>Catenaria</taxon>
    </lineage>
</organism>
<keyword evidence="2" id="KW-1185">Reference proteome</keyword>
<name>A0A1Y2HCU5_9FUNG</name>
<dbReference type="EMBL" id="MCFL01000046">
    <property type="protein sequence ID" value="ORZ32420.1"/>
    <property type="molecule type" value="Genomic_DNA"/>
</dbReference>
<dbReference type="Proteomes" id="UP000193411">
    <property type="component" value="Unassembled WGS sequence"/>
</dbReference>
<sequence>MRRRKVNLIHTHHGLAPLPPRHVHALRKHCRIGHVHKTPNGPKELGIAQNRVGKQVKQDGDIHRVTAMAQSVAHRLDCVRNCDGGRELVLGVQRPHSQGLVGQPRLHFEPRLDHARIDEVQGAERTVRVQTTVSDFKSEIIARNEVGKLLGTVDGSHDFDVHRG</sequence>